<dbReference type="PROSITE" id="PS50222">
    <property type="entry name" value="EF_HAND_2"/>
    <property type="match status" value="1"/>
</dbReference>
<protein>
    <submittedName>
        <fullName evidence="3">EF-hand domain-containing protein</fullName>
    </submittedName>
</protein>
<feature type="signal peptide" evidence="1">
    <location>
        <begin position="1"/>
        <end position="24"/>
    </location>
</feature>
<dbReference type="Pfam" id="PF13202">
    <property type="entry name" value="EF-hand_5"/>
    <property type="match status" value="3"/>
</dbReference>
<name>A0ABP9KZH9_9RHOB</name>
<evidence type="ECO:0000313" key="4">
    <source>
        <dbReference type="Proteomes" id="UP001499910"/>
    </source>
</evidence>
<keyword evidence="1" id="KW-0732">Signal</keyword>
<gene>
    <name evidence="3" type="ORF">GCM10023209_09040</name>
</gene>
<sequence length="146" mass="15442">MTTLKTTLLILAIGAGAAFADAHAAPGSQFMTAWDLDADGTATLAELQEMRGTVFGMFDADEDGVLSAEEYVAFDAARIADMENFEGPAPAREMMQRVADGLGLPPNDTDGNGSVTREEFIAGAESWLDQIDRDGDGAVTSADFMR</sequence>
<feature type="chain" id="PRO_5045709025" evidence="1">
    <location>
        <begin position="25"/>
        <end position="146"/>
    </location>
</feature>
<organism evidence="3 4">
    <name type="scientific">[Roseibacterium] beibuensis</name>
    <dbReference type="NCBI Taxonomy" id="1193142"/>
    <lineage>
        <taxon>Bacteria</taxon>
        <taxon>Pseudomonadati</taxon>
        <taxon>Pseudomonadota</taxon>
        <taxon>Alphaproteobacteria</taxon>
        <taxon>Rhodobacterales</taxon>
        <taxon>Roseobacteraceae</taxon>
        <taxon>Roseicyclus</taxon>
    </lineage>
</organism>
<reference evidence="4" key="1">
    <citation type="journal article" date="2019" name="Int. J. Syst. Evol. Microbiol.">
        <title>The Global Catalogue of Microorganisms (GCM) 10K type strain sequencing project: providing services to taxonomists for standard genome sequencing and annotation.</title>
        <authorList>
            <consortium name="The Broad Institute Genomics Platform"/>
            <consortium name="The Broad Institute Genome Sequencing Center for Infectious Disease"/>
            <person name="Wu L."/>
            <person name="Ma J."/>
        </authorList>
    </citation>
    <scope>NUCLEOTIDE SEQUENCE [LARGE SCALE GENOMIC DNA]</scope>
    <source>
        <strain evidence="4">JCM 18015</strain>
    </source>
</reference>
<comment type="caution">
    <text evidence="3">The sequence shown here is derived from an EMBL/GenBank/DDBJ whole genome shotgun (WGS) entry which is preliminary data.</text>
</comment>
<dbReference type="InterPro" id="IPR018247">
    <property type="entry name" value="EF_Hand_1_Ca_BS"/>
</dbReference>
<dbReference type="EMBL" id="BAABHW010000001">
    <property type="protein sequence ID" value="GAA5068455.1"/>
    <property type="molecule type" value="Genomic_DNA"/>
</dbReference>
<feature type="domain" description="EF-hand" evidence="2">
    <location>
        <begin position="119"/>
        <end position="146"/>
    </location>
</feature>
<dbReference type="InterPro" id="IPR011992">
    <property type="entry name" value="EF-hand-dom_pair"/>
</dbReference>
<dbReference type="RefSeq" id="WP_259546428.1">
    <property type="nucleotide sequence ID" value="NZ_BAABHW010000001.1"/>
</dbReference>
<dbReference type="InterPro" id="IPR002048">
    <property type="entry name" value="EF_hand_dom"/>
</dbReference>
<accession>A0ABP9KZH9</accession>
<dbReference type="Gene3D" id="1.10.238.10">
    <property type="entry name" value="EF-hand"/>
    <property type="match status" value="2"/>
</dbReference>
<keyword evidence="4" id="KW-1185">Reference proteome</keyword>
<evidence type="ECO:0000256" key="1">
    <source>
        <dbReference type="SAM" id="SignalP"/>
    </source>
</evidence>
<evidence type="ECO:0000259" key="2">
    <source>
        <dbReference type="PROSITE" id="PS50222"/>
    </source>
</evidence>
<dbReference type="SUPFAM" id="SSF47473">
    <property type="entry name" value="EF-hand"/>
    <property type="match status" value="1"/>
</dbReference>
<dbReference type="Proteomes" id="UP001499910">
    <property type="component" value="Unassembled WGS sequence"/>
</dbReference>
<proteinExistence type="predicted"/>
<evidence type="ECO:0000313" key="3">
    <source>
        <dbReference type="EMBL" id="GAA5068455.1"/>
    </source>
</evidence>
<dbReference type="PROSITE" id="PS00018">
    <property type="entry name" value="EF_HAND_1"/>
    <property type="match status" value="2"/>
</dbReference>